<reference evidence="1 2" key="1">
    <citation type="journal article" date="2012" name="Proc. Natl. Acad. Sci. U.S.A.">
        <title>Antigenic diversity is generated by distinct evolutionary mechanisms in African trypanosome species.</title>
        <authorList>
            <person name="Jackson A.P."/>
            <person name="Berry A."/>
            <person name="Aslett M."/>
            <person name="Allison H.C."/>
            <person name="Burton P."/>
            <person name="Vavrova-Anderson J."/>
            <person name="Brown R."/>
            <person name="Browne H."/>
            <person name="Corton N."/>
            <person name="Hauser H."/>
            <person name="Gamble J."/>
            <person name="Gilderthorp R."/>
            <person name="Marcello L."/>
            <person name="McQuillan J."/>
            <person name="Otto T.D."/>
            <person name="Quail M.A."/>
            <person name="Sanders M.J."/>
            <person name="van Tonder A."/>
            <person name="Ginger M.L."/>
            <person name="Field M.C."/>
            <person name="Barry J.D."/>
            <person name="Hertz-Fowler C."/>
            <person name="Berriman M."/>
        </authorList>
    </citation>
    <scope>NUCLEOTIDE SEQUENCE</scope>
    <source>
        <strain evidence="1 2">Y486</strain>
    </source>
</reference>
<dbReference type="EMBL" id="CAEX01001093">
    <property type="protein sequence ID" value="CCD18408.1"/>
    <property type="molecule type" value="Genomic_DNA"/>
</dbReference>
<dbReference type="Proteomes" id="UP000009027">
    <property type="component" value="Unassembled WGS sequence"/>
</dbReference>
<organism evidence="1 2">
    <name type="scientific">Trypanosoma vivax (strain Y486)</name>
    <dbReference type="NCBI Taxonomy" id="1055687"/>
    <lineage>
        <taxon>Eukaryota</taxon>
        <taxon>Discoba</taxon>
        <taxon>Euglenozoa</taxon>
        <taxon>Kinetoplastea</taxon>
        <taxon>Metakinetoplastina</taxon>
        <taxon>Trypanosomatida</taxon>
        <taxon>Trypanosomatidae</taxon>
        <taxon>Trypanosoma</taxon>
        <taxon>Duttonella</taxon>
    </lineage>
</organism>
<dbReference type="VEuPathDB" id="TriTrypDB:TvY486_0010940"/>
<gene>
    <name evidence="1" type="ORF">TvY486_0010940</name>
</gene>
<evidence type="ECO:0000313" key="2">
    <source>
        <dbReference type="Proteomes" id="UP000009027"/>
    </source>
</evidence>
<proteinExistence type="predicted"/>
<evidence type="ECO:0000313" key="1">
    <source>
        <dbReference type="EMBL" id="CCD18408.1"/>
    </source>
</evidence>
<dbReference type="AlphaFoldDB" id="F9WLL6"/>
<keyword evidence="2" id="KW-1185">Reference proteome</keyword>
<accession>F9WLL6</accession>
<protein>
    <submittedName>
        <fullName evidence="1">Uncharacterized protein</fullName>
    </submittedName>
</protein>
<sequence length="423" mass="44299">MHSLPVPVTAPLMLPNVVMKSLMRHACRVARSMMRGAAPVTASASAATVLASSARRASDALPVACQTLSTMACFSRAAPACFLASSLASLAACATPRRKMLCAQSSFASSSFSPLPSLFALAVRMHIASAKTPNHAAKRRAPSIPPPIFEQDCRKSGDAAALATPHAENLANRRAHKSCNTLSARDLGGRHGHHSPAPPFSCAHARAAASAPHLVSASMAPRSAPPFPARHALRAALPEAFSGRRSGAAAVSLASCRPPVSLSRSCCGAAACHMLPPSLCRHAHGRRQPGGETGRGQLGMGEASRAPCAALRQRVRPLTPLCAAPRARMRIRFCLGPMRKLVDAQKVVDRDDGAAAAVACAASAGSPRRRSGEWRQGTRQVHRRCVAGALRHTNRTNLATLAAKHANNGQWTNALKHTSRASL</sequence>
<name>F9WLL6_TRYVY</name>